<dbReference type="AlphaFoldDB" id="A0A1B5KRR0"/>
<proteinExistence type="predicted"/>
<dbReference type="EMBL" id="BBTG02000006">
    <property type="protein sequence ID" value="GAO13489.1"/>
    <property type="molecule type" value="Genomic_DNA"/>
</dbReference>
<dbReference type="Proteomes" id="UP000054053">
    <property type="component" value="Unassembled WGS sequence"/>
</dbReference>
<protein>
    <submittedName>
        <fullName evidence="2">Uncharacterized protein</fullName>
    </submittedName>
</protein>
<evidence type="ECO:0000313" key="2">
    <source>
        <dbReference type="EMBL" id="GAO13489.1"/>
    </source>
</evidence>
<feature type="compositionally biased region" description="Basic residues" evidence="1">
    <location>
        <begin position="1"/>
        <end position="15"/>
    </location>
</feature>
<accession>A0A1B5KRR0</accession>
<sequence length="204" mass="21834">MAAFRPRKDRPTRRAGGHEGQEPRGFLAQRVPDPALAGMGPGSLVRERHAEVGPEDLGLQRGGRGVDDVVEEERLREAEAGVECCGGGLRGRRVWPPARGGRLLGGEAARQLCFLEAVVDEGCAHGFWGKADSTRACGRMPALEAPQGKMAMKESWDLGINATMRGIALRALAAVKLRGRCHERCQKAAQASPGHRLGNTSTIV</sequence>
<gene>
    <name evidence="2" type="ORF">UVI_02016330</name>
</gene>
<comment type="caution">
    <text evidence="2">The sequence shown here is derived from an EMBL/GenBank/DDBJ whole genome shotgun (WGS) entry which is preliminary data.</text>
</comment>
<evidence type="ECO:0000313" key="3">
    <source>
        <dbReference type="Proteomes" id="UP000054053"/>
    </source>
</evidence>
<reference evidence="3" key="1">
    <citation type="journal article" date="2016" name="Genome Announc.">
        <title>Genome sequence of Ustilaginoidea virens IPU010, a rice pathogenic fungus causing false smut.</title>
        <authorList>
            <person name="Kumagai T."/>
            <person name="Ishii T."/>
            <person name="Terai G."/>
            <person name="Umemura M."/>
            <person name="Machida M."/>
            <person name="Asai K."/>
        </authorList>
    </citation>
    <scope>NUCLEOTIDE SEQUENCE [LARGE SCALE GENOMIC DNA]</scope>
    <source>
        <strain evidence="3">IPU010</strain>
    </source>
</reference>
<organism evidence="2 3">
    <name type="scientific">Ustilaginoidea virens</name>
    <name type="common">Rice false smut fungus</name>
    <name type="synonym">Villosiclava virens</name>
    <dbReference type="NCBI Taxonomy" id="1159556"/>
    <lineage>
        <taxon>Eukaryota</taxon>
        <taxon>Fungi</taxon>
        <taxon>Dikarya</taxon>
        <taxon>Ascomycota</taxon>
        <taxon>Pezizomycotina</taxon>
        <taxon>Sordariomycetes</taxon>
        <taxon>Hypocreomycetidae</taxon>
        <taxon>Hypocreales</taxon>
        <taxon>Clavicipitaceae</taxon>
        <taxon>Ustilaginoidea</taxon>
    </lineage>
</organism>
<name>A0A1B5KRR0_USTVR</name>
<feature type="region of interest" description="Disordered" evidence="1">
    <location>
        <begin position="1"/>
        <end position="65"/>
    </location>
</feature>
<evidence type="ECO:0000256" key="1">
    <source>
        <dbReference type="SAM" id="MobiDB-lite"/>
    </source>
</evidence>